<accession>A0A9W3KJC4</accession>
<dbReference type="EMBL" id="CP005939">
    <property type="protein sequence ID" value="AHA75698.1"/>
    <property type="molecule type" value="Genomic_DNA"/>
</dbReference>
<organism evidence="2 3">
    <name type="scientific">Bacillus thuringiensis YBT-1518</name>
    <dbReference type="NCBI Taxonomy" id="529122"/>
    <lineage>
        <taxon>Bacteria</taxon>
        <taxon>Bacillati</taxon>
        <taxon>Bacillota</taxon>
        <taxon>Bacilli</taxon>
        <taxon>Bacillales</taxon>
        <taxon>Bacillaceae</taxon>
        <taxon>Bacillus</taxon>
        <taxon>Bacillus cereus group</taxon>
    </lineage>
</organism>
<dbReference type="AlphaFoldDB" id="A0A9W3KJC4"/>
<feature type="region of interest" description="Disordered" evidence="1">
    <location>
        <begin position="1"/>
        <end position="22"/>
    </location>
</feature>
<dbReference type="Proteomes" id="UP000018566">
    <property type="component" value="Plasmid pBMB0232"/>
</dbReference>
<gene>
    <name evidence="2" type="ORF">YBT1518_33427</name>
</gene>
<dbReference type="KEGG" id="bthu:YBT1518_33427"/>
<geneLocation type="plasmid" evidence="2 3">
    <name>pBMB0232</name>
</geneLocation>
<evidence type="ECO:0000313" key="2">
    <source>
        <dbReference type="EMBL" id="AHA75698.1"/>
    </source>
</evidence>
<name>A0A9W3KJC4_BACTU</name>
<protein>
    <submittedName>
        <fullName evidence="2">Uncharacterized protein</fullName>
    </submittedName>
</protein>
<feature type="compositionally biased region" description="Polar residues" evidence="1">
    <location>
        <begin position="1"/>
        <end position="20"/>
    </location>
</feature>
<keyword evidence="2" id="KW-0614">Plasmid</keyword>
<sequence>METSHQKPQANTARTNNQRNPPHFSRIALFIWEFESNVCLKSKRKANFTKNSGQNHERTEITIMNCKKI</sequence>
<proteinExistence type="predicted"/>
<evidence type="ECO:0000313" key="3">
    <source>
        <dbReference type="Proteomes" id="UP000018566"/>
    </source>
</evidence>
<reference evidence="2 3" key="1">
    <citation type="submission" date="2013-05" db="EMBL/GenBank/DDBJ databases">
        <title>Complete genome sequence of Bacillus thuringiensis YBT-1518, a typical strain with high toxicity to nematode.</title>
        <authorList>
            <person name="Wang P."/>
            <person name="Zhang C."/>
            <person name="Guo M."/>
            <person name="Guo S."/>
            <person name="Zhu Y."/>
            <person name="Zheng J."/>
            <person name="Zhu L."/>
            <person name="Ruan L."/>
            <person name="Peng D."/>
            <person name="Sun M."/>
        </authorList>
    </citation>
    <scope>NUCLEOTIDE SEQUENCE [LARGE SCALE GENOMIC DNA]</scope>
    <source>
        <strain evidence="2 3">YBT-1518</strain>
        <plasmid evidence="2 3">pBMB0232</plasmid>
    </source>
</reference>
<evidence type="ECO:0000256" key="1">
    <source>
        <dbReference type="SAM" id="MobiDB-lite"/>
    </source>
</evidence>